<dbReference type="Proteomes" id="UP000054549">
    <property type="component" value="Unassembled WGS sequence"/>
</dbReference>
<proteinExistence type="predicted"/>
<reference evidence="1 2" key="1">
    <citation type="submission" date="2014-04" db="EMBL/GenBank/DDBJ databases">
        <title>Evolutionary Origins and Diversification of the Mycorrhizal Mutualists.</title>
        <authorList>
            <consortium name="DOE Joint Genome Institute"/>
            <consortium name="Mycorrhizal Genomics Consortium"/>
            <person name="Kohler A."/>
            <person name="Kuo A."/>
            <person name="Nagy L.G."/>
            <person name="Floudas D."/>
            <person name="Copeland A."/>
            <person name="Barry K.W."/>
            <person name="Cichocki N."/>
            <person name="Veneault-Fourrey C."/>
            <person name="LaButti K."/>
            <person name="Lindquist E.A."/>
            <person name="Lipzen A."/>
            <person name="Lundell T."/>
            <person name="Morin E."/>
            <person name="Murat C."/>
            <person name="Riley R."/>
            <person name="Ohm R."/>
            <person name="Sun H."/>
            <person name="Tunlid A."/>
            <person name="Henrissat B."/>
            <person name="Grigoriev I.V."/>
            <person name="Hibbett D.S."/>
            <person name="Martin F."/>
        </authorList>
    </citation>
    <scope>NUCLEOTIDE SEQUENCE [LARGE SCALE GENOMIC DNA]</scope>
    <source>
        <strain evidence="1 2">Koide BX008</strain>
    </source>
</reference>
<name>A0A0C2S5R8_AMAMK</name>
<dbReference type="EMBL" id="KN818348">
    <property type="protein sequence ID" value="KIL58075.1"/>
    <property type="molecule type" value="Genomic_DNA"/>
</dbReference>
<sequence length="58" mass="6185">MGVGGAAEPAIDRLRIERNPKLLDISVVLTGTVIKPRVSTQQVVGRADAVSRFAPKET</sequence>
<evidence type="ECO:0000313" key="1">
    <source>
        <dbReference type="EMBL" id="KIL58075.1"/>
    </source>
</evidence>
<protein>
    <submittedName>
        <fullName evidence="1">Uncharacterized protein</fullName>
    </submittedName>
</protein>
<dbReference type="HOGENOM" id="CLU_2978637_0_0_1"/>
<evidence type="ECO:0000313" key="2">
    <source>
        <dbReference type="Proteomes" id="UP000054549"/>
    </source>
</evidence>
<accession>A0A0C2S5R8</accession>
<gene>
    <name evidence="1" type="ORF">M378DRAFT_171044</name>
</gene>
<dbReference type="AlphaFoldDB" id="A0A0C2S5R8"/>
<dbReference type="InParanoid" id="A0A0C2S5R8"/>
<keyword evidence="2" id="KW-1185">Reference proteome</keyword>
<organism evidence="1 2">
    <name type="scientific">Amanita muscaria (strain Koide BX008)</name>
    <dbReference type="NCBI Taxonomy" id="946122"/>
    <lineage>
        <taxon>Eukaryota</taxon>
        <taxon>Fungi</taxon>
        <taxon>Dikarya</taxon>
        <taxon>Basidiomycota</taxon>
        <taxon>Agaricomycotina</taxon>
        <taxon>Agaricomycetes</taxon>
        <taxon>Agaricomycetidae</taxon>
        <taxon>Agaricales</taxon>
        <taxon>Pluteineae</taxon>
        <taxon>Amanitaceae</taxon>
        <taxon>Amanita</taxon>
    </lineage>
</organism>